<gene>
    <name evidence="1" type="ORF">WKI71_01380</name>
</gene>
<evidence type="ECO:0000313" key="1">
    <source>
        <dbReference type="EMBL" id="MEJ8667710.1"/>
    </source>
</evidence>
<accession>A0ABU8UFM0</accession>
<dbReference type="EMBL" id="JBBKAK010000001">
    <property type="protein sequence ID" value="MEJ8667710.1"/>
    <property type="molecule type" value="Genomic_DNA"/>
</dbReference>
<reference evidence="1 2" key="1">
    <citation type="submission" date="2024-03" db="EMBL/GenBank/DDBJ databases">
        <title>Novel Streptomyces species of biotechnological and ecological value are a feature of Machair soil.</title>
        <authorList>
            <person name="Prole J.R."/>
            <person name="Goodfellow M."/>
            <person name="Allenby N."/>
            <person name="Ward A.C."/>
        </authorList>
    </citation>
    <scope>NUCLEOTIDE SEQUENCE [LARGE SCALE GENOMIC DNA]</scope>
    <source>
        <strain evidence="1 2">MS1.AVA.1</strain>
    </source>
</reference>
<dbReference type="SUPFAM" id="SSF54637">
    <property type="entry name" value="Thioesterase/thiol ester dehydrase-isomerase"/>
    <property type="match status" value="1"/>
</dbReference>
<name>A0ABU8UFM0_9ACTN</name>
<dbReference type="Proteomes" id="UP001376459">
    <property type="component" value="Unassembled WGS sequence"/>
</dbReference>
<proteinExistence type="predicted"/>
<comment type="caution">
    <text evidence="1">The sequence shown here is derived from an EMBL/GenBank/DDBJ whole genome shotgun (WGS) entry which is preliminary data.</text>
</comment>
<organism evidence="1 2">
    <name type="scientific">Streptomyces machairae</name>
    <dbReference type="NCBI Taxonomy" id="3134109"/>
    <lineage>
        <taxon>Bacteria</taxon>
        <taxon>Bacillati</taxon>
        <taxon>Actinomycetota</taxon>
        <taxon>Actinomycetes</taxon>
        <taxon>Kitasatosporales</taxon>
        <taxon>Streptomycetaceae</taxon>
        <taxon>Streptomyces</taxon>
    </lineage>
</organism>
<protein>
    <recommendedName>
        <fullName evidence="3">PaaI family thioesterase</fullName>
    </recommendedName>
</protein>
<evidence type="ECO:0008006" key="3">
    <source>
        <dbReference type="Google" id="ProtNLM"/>
    </source>
</evidence>
<sequence>MLDTTPTLRCEGTAVHVGRTTATAQARLVGAADGKLYAHGTATCALFPLPGAD</sequence>
<dbReference type="InterPro" id="IPR029069">
    <property type="entry name" value="HotDog_dom_sf"/>
</dbReference>
<evidence type="ECO:0000313" key="2">
    <source>
        <dbReference type="Proteomes" id="UP001376459"/>
    </source>
</evidence>
<dbReference type="Gene3D" id="3.10.129.10">
    <property type="entry name" value="Hotdog Thioesterase"/>
    <property type="match status" value="1"/>
</dbReference>
<keyword evidence="2" id="KW-1185">Reference proteome</keyword>